<keyword evidence="3" id="KW-1185">Reference proteome</keyword>
<dbReference type="KEGG" id="palh:B1H58_02820"/>
<dbReference type="NCBIfam" id="NF006631">
    <property type="entry name" value="PRK09201.1"/>
    <property type="match status" value="1"/>
</dbReference>
<dbReference type="InterPro" id="IPR023631">
    <property type="entry name" value="Amidase_dom"/>
</dbReference>
<evidence type="ECO:0000313" key="2">
    <source>
        <dbReference type="EMBL" id="ARJ41034.1"/>
    </source>
</evidence>
<dbReference type="SUPFAM" id="SSF75304">
    <property type="entry name" value="Amidase signature (AS) enzymes"/>
    <property type="match status" value="1"/>
</dbReference>
<gene>
    <name evidence="2" type="ORF">B1H58_02820</name>
</gene>
<dbReference type="Proteomes" id="UP000192900">
    <property type="component" value="Chromosome"/>
</dbReference>
<organism evidence="2 3">
    <name type="scientific">Pantoea alhagi</name>
    <dbReference type="NCBI Taxonomy" id="1891675"/>
    <lineage>
        <taxon>Bacteria</taxon>
        <taxon>Pseudomonadati</taxon>
        <taxon>Pseudomonadota</taxon>
        <taxon>Gammaproteobacteria</taxon>
        <taxon>Enterobacterales</taxon>
        <taxon>Erwiniaceae</taxon>
        <taxon>Pantoea</taxon>
    </lineage>
</organism>
<dbReference type="STRING" id="1891675.B1H58_02820"/>
<dbReference type="InterPro" id="IPR036928">
    <property type="entry name" value="AS_sf"/>
</dbReference>
<name>A0A1W6B1U2_9GAMM</name>
<evidence type="ECO:0000259" key="1">
    <source>
        <dbReference type="Pfam" id="PF01425"/>
    </source>
</evidence>
<dbReference type="NCBIfam" id="TIGR02715">
    <property type="entry name" value="amido_AtzE"/>
    <property type="match status" value="1"/>
</dbReference>
<dbReference type="GO" id="GO:0003824">
    <property type="term" value="F:catalytic activity"/>
    <property type="evidence" value="ECO:0007669"/>
    <property type="project" value="InterPro"/>
</dbReference>
<sequence>MRLSELSIAQLQQALQKGELSAREIAEATLAAIEQQNPRLNAWTTIVADRMRQQADRLDRLRREGQPLPPLAGVPWAVKNLFDVAGQRTLAGASLFSDRPPAERDAWAVDRLSQAGALLSGMLNMDAYAYGFTTENSHYGATRNPHDLQRIAGGSSGGSAAAVAAGLVHFSLGSDTNGSIRVPASLCGIFGLKPTFGRLSRHGTHPFVASLDHIGPFARSCEDLTRVYDALQGLDTEDAFQANVAPQPARTQLEKGLEGLRCAVLGGYFQRFSNDDVQQAVATAAHALEAHELLELEEMDLARASAFIITAAEGGNRYLPALRSQPERFEPLSRERLLAGAMLPSAWYLQAQRFRRYFQQKVLTLFDDFDVLIAPATPCSATLIGQETMQINGETLPVRASMGMLTQPISFLGLPVTTVPLRTASGLPIGLQLIAAPFQEANCLRAARALEQMGITVATVARQEMPDGTAAAISGS</sequence>
<dbReference type="AlphaFoldDB" id="A0A1W6B1U2"/>
<dbReference type="Gene3D" id="3.90.1300.10">
    <property type="entry name" value="Amidase signature (AS) domain"/>
    <property type="match status" value="1"/>
</dbReference>
<dbReference type="PANTHER" id="PTHR11895:SF172">
    <property type="entry name" value="GLUTAMYL-TRNA(GLN) AMIDOTRANSFERASE"/>
    <property type="match status" value="1"/>
</dbReference>
<dbReference type="OrthoDB" id="9811471at2"/>
<protein>
    <submittedName>
        <fullName evidence="2">Amidase</fullName>
    </submittedName>
</protein>
<evidence type="ECO:0000313" key="3">
    <source>
        <dbReference type="Proteomes" id="UP000192900"/>
    </source>
</evidence>
<accession>A0A1W6B1U2</accession>
<dbReference type="PANTHER" id="PTHR11895">
    <property type="entry name" value="TRANSAMIDASE"/>
    <property type="match status" value="1"/>
</dbReference>
<dbReference type="Pfam" id="PF01425">
    <property type="entry name" value="Amidase"/>
    <property type="match status" value="1"/>
</dbReference>
<dbReference type="RefSeq" id="WP_085067878.1">
    <property type="nucleotide sequence ID" value="NZ_CP019706.1"/>
</dbReference>
<dbReference type="InterPro" id="IPR000120">
    <property type="entry name" value="Amidase"/>
</dbReference>
<proteinExistence type="predicted"/>
<feature type="domain" description="Amidase" evidence="1">
    <location>
        <begin position="24"/>
        <end position="444"/>
    </location>
</feature>
<dbReference type="EMBL" id="CP019706">
    <property type="protein sequence ID" value="ARJ41034.1"/>
    <property type="molecule type" value="Genomic_DNA"/>
</dbReference>
<reference evidence="2 3" key="1">
    <citation type="submission" date="2017-02" db="EMBL/GenBank/DDBJ databases">
        <title>Complete genome sequence of the drought resistance-promoting endophyte Pantoea alhagi LTYR-11Z.</title>
        <authorList>
            <person name="Zhang L."/>
        </authorList>
    </citation>
    <scope>NUCLEOTIDE SEQUENCE [LARGE SCALE GENOMIC DNA]</scope>
    <source>
        <strain evidence="2 3">LTYR-11Z</strain>
    </source>
</reference>
<dbReference type="InterPro" id="IPR014087">
    <property type="entry name" value="Carboxybiuret_hydro_AtzE"/>
</dbReference>